<dbReference type="EMBL" id="AP026709">
    <property type="protein sequence ID" value="BDQ36217.1"/>
    <property type="molecule type" value="Genomic_DNA"/>
</dbReference>
<dbReference type="RefSeq" id="WP_281762136.1">
    <property type="nucleotide sequence ID" value="NZ_AP026709.1"/>
</dbReference>
<accession>A0ABM8AXG1</accession>
<organism evidence="1 2">
    <name type="scientific">Pseudodesulfovibrio nedwellii</name>
    <dbReference type="NCBI Taxonomy" id="2973072"/>
    <lineage>
        <taxon>Bacteria</taxon>
        <taxon>Pseudomonadati</taxon>
        <taxon>Thermodesulfobacteriota</taxon>
        <taxon>Desulfovibrionia</taxon>
        <taxon>Desulfovibrionales</taxon>
        <taxon>Desulfovibrionaceae</taxon>
    </lineage>
</organism>
<evidence type="ECO:0000313" key="2">
    <source>
        <dbReference type="Proteomes" id="UP001317742"/>
    </source>
</evidence>
<proteinExistence type="predicted"/>
<reference evidence="1 2" key="1">
    <citation type="submission" date="2022-08" db="EMBL/GenBank/DDBJ databases">
        <title>Genome Sequence of the sulphate-reducing bacterium, Pseudodesulfovibrio sp. SYK.</title>
        <authorList>
            <person name="Kondo R."/>
            <person name="Kataoka T."/>
        </authorList>
    </citation>
    <scope>NUCLEOTIDE SEQUENCE [LARGE SCALE GENOMIC DNA]</scope>
    <source>
        <strain evidence="1 2">SYK</strain>
    </source>
</reference>
<name>A0ABM8AXG1_9BACT</name>
<dbReference type="PROSITE" id="PS51257">
    <property type="entry name" value="PROKAR_LIPOPROTEIN"/>
    <property type="match status" value="1"/>
</dbReference>
<dbReference type="Proteomes" id="UP001317742">
    <property type="component" value="Chromosome"/>
</dbReference>
<evidence type="ECO:0008006" key="3">
    <source>
        <dbReference type="Google" id="ProtNLM"/>
    </source>
</evidence>
<gene>
    <name evidence="1" type="ORF">SYK_05770</name>
</gene>
<protein>
    <recommendedName>
        <fullName evidence="3">Lipoprotein</fullName>
    </recommendedName>
</protein>
<sequence>MRKQIVHATLLIFVFVLLSGCALGRKEWPSSVKSEDTFKLKLMEGVRQDGCLILQVAVTGSPNRLWRASIQYEAIGTEEGQGCEGCPFVPRNAVHFTRDQKGFNLAGNTLQLSICGLEPGIDYRFRVAGKSELSTMAIEYTDVFEALP</sequence>
<keyword evidence="2" id="KW-1185">Reference proteome</keyword>
<evidence type="ECO:0000313" key="1">
    <source>
        <dbReference type="EMBL" id="BDQ36217.1"/>
    </source>
</evidence>